<dbReference type="Gramene" id="OIT06905">
    <property type="protein sequence ID" value="OIT06905"/>
    <property type="gene ID" value="A4A49_35045"/>
</dbReference>
<comment type="caution">
    <text evidence="1">The sequence shown here is derived from an EMBL/GenBank/DDBJ whole genome shotgun (WGS) entry which is preliminary data.</text>
</comment>
<organism evidence="1 2">
    <name type="scientific">Nicotiana attenuata</name>
    <name type="common">Coyote tobacco</name>
    <dbReference type="NCBI Taxonomy" id="49451"/>
    <lineage>
        <taxon>Eukaryota</taxon>
        <taxon>Viridiplantae</taxon>
        <taxon>Streptophyta</taxon>
        <taxon>Embryophyta</taxon>
        <taxon>Tracheophyta</taxon>
        <taxon>Spermatophyta</taxon>
        <taxon>Magnoliopsida</taxon>
        <taxon>eudicotyledons</taxon>
        <taxon>Gunneridae</taxon>
        <taxon>Pentapetalae</taxon>
        <taxon>asterids</taxon>
        <taxon>lamiids</taxon>
        <taxon>Solanales</taxon>
        <taxon>Solanaceae</taxon>
        <taxon>Nicotianoideae</taxon>
        <taxon>Nicotianeae</taxon>
        <taxon>Nicotiana</taxon>
    </lineage>
</organism>
<gene>
    <name evidence="1" type="ORF">A4A49_35045</name>
</gene>
<accession>A0A1J6JIY7</accession>
<dbReference type="PANTHER" id="PTHR34538:SF4">
    <property type="entry name" value="EXPRESSED PROTEIN"/>
    <property type="match status" value="1"/>
</dbReference>
<dbReference type="PANTHER" id="PTHR34538">
    <property type="entry name" value="EXPRESSED PROTEIN"/>
    <property type="match status" value="1"/>
</dbReference>
<sequence length="102" mass="12081">MKILSSTSLKKIQMLKWWRRWNSLAHIPDNSVITLVNVGRRARMNGFQAPCIIRKSVLRFKSQWRQALGWRRNSMCFSYDAYSYSRNFDDGCFKEHPSPLVP</sequence>
<keyword evidence="2" id="KW-1185">Reference proteome</keyword>
<name>A0A1J6JIY7_NICAT</name>
<dbReference type="AlphaFoldDB" id="A0A1J6JIY7"/>
<dbReference type="EMBL" id="MJEQ01037184">
    <property type="protein sequence ID" value="OIT06905.1"/>
    <property type="molecule type" value="Genomic_DNA"/>
</dbReference>
<reference evidence="1" key="1">
    <citation type="submission" date="2016-11" db="EMBL/GenBank/DDBJ databases">
        <title>The genome of Nicotiana attenuata.</title>
        <authorList>
            <person name="Xu S."/>
            <person name="Brockmoeller T."/>
            <person name="Gaquerel E."/>
            <person name="Navarro A."/>
            <person name="Kuhl H."/>
            <person name="Gase K."/>
            <person name="Ling Z."/>
            <person name="Zhou W."/>
            <person name="Kreitzer C."/>
            <person name="Stanke M."/>
            <person name="Tang H."/>
            <person name="Lyons E."/>
            <person name="Pandey P."/>
            <person name="Pandey S.P."/>
            <person name="Timmermann B."/>
            <person name="Baldwin I.T."/>
        </authorList>
    </citation>
    <scope>NUCLEOTIDE SEQUENCE [LARGE SCALE GENOMIC DNA]</scope>
    <source>
        <strain evidence="1">UT</strain>
    </source>
</reference>
<dbReference type="Proteomes" id="UP000187609">
    <property type="component" value="Unassembled WGS sequence"/>
</dbReference>
<dbReference type="STRING" id="49451.A0A1J6JIY7"/>
<dbReference type="OMA" id="FHRKTRV"/>
<evidence type="ECO:0000313" key="1">
    <source>
        <dbReference type="EMBL" id="OIT06905.1"/>
    </source>
</evidence>
<evidence type="ECO:0000313" key="2">
    <source>
        <dbReference type="Proteomes" id="UP000187609"/>
    </source>
</evidence>
<proteinExistence type="predicted"/>
<protein>
    <submittedName>
        <fullName evidence="1">Uncharacterized protein</fullName>
    </submittedName>
</protein>